<evidence type="ECO:0000259" key="2">
    <source>
        <dbReference type="PROSITE" id="PS51388"/>
    </source>
</evidence>
<evidence type="ECO:0000313" key="4">
    <source>
        <dbReference type="Proteomes" id="UP000193067"/>
    </source>
</evidence>
<dbReference type="STRING" id="1353009.A0A1Y2II03"/>
<dbReference type="InterPro" id="IPR020850">
    <property type="entry name" value="GED_dom"/>
</dbReference>
<dbReference type="PROSITE" id="PS51388">
    <property type="entry name" value="GED"/>
    <property type="match status" value="1"/>
</dbReference>
<dbReference type="GO" id="GO:0005525">
    <property type="term" value="F:GTP binding"/>
    <property type="evidence" value="ECO:0007669"/>
    <property type="project" value="InterPro"/>
</dbReference>
<dbReference type="Pfam" id="PF02212">
    <property type="entry name" value="GED"/>
    <property type="match status" value="1"/>
</dbReference>
<dbReference type="Gene3D" id="1.20.120.1240">
    <property type="entry name" value="Dynamin, middle domain"/>
    <property type="match status" value="2"/>
</dbReference>
<feature type="region of interest" description="Disordered" evidence="1">
    <location>
        <begin position="151"/>
        <end position="186"/>
    </location>
</feature>
<keyword evidence="4" id="KW-1185">Reference proteome</keyword>
<protein>
    <recommendedName>
        <fullName evidence="2">GED domain-containing protein</fullName>
    </recommendedName>
</protein>
<gene>
    <name evidence="3" type="ORF">PYCCODRAFT_1469218</name>
</gene>
<feature type="domain" description="GED" evidence="2">
    <location>
        <begin position="306"/>
        <end position="399"/>
    </location>
</feature>
<reference evidence="3 4" key="1">
    <citation type="journal article" date="2015" name="Biotechnol. Biofuels">
        <title>Enhanced degradation of softwood versus hardwood by the white-rot fungus Pycnoporus coccineus.</title>
        <authorList>
            <person name="Couturier M."/>
            <person name="Navarro D."/>
            <person name="Chevret D."/>
            <person name="Henrissat B."/>
            <person name="Piumi F."/>
            <person name="Ruiz-Duenas F.J."/>
            <person name="Martinez A.T."/>
            <person name="Grigoriev I.V."/>
            <person name="Riley R."/>
            <person name="Lipzen A."/>
            <person name="Berrin J.G."/>
            <person name="Master E.R."/>
            <person name="Rosso M.N."/>
        </authorList>
    </citation>
    <scope>NUCLEOTIDE SEQUENCE [LARGE SCALE GENOMIC DNA]</scope>
    <source>
        <strain evidence="3 4">BRFM310</strain>
    </source>
</reference>
<sequence>MRLAEAIAETAPPFLPYASWEQIPSTDATNTLQVETLPKDRIIWVDTVKSRIQASLTRELPNNVPYTVKCSFIKNFQQDWPTHADHCFNQGAIRAAVLSLVDDHAALAQQQLKFLLKYEKNPPATQNRSGLARLRSHWLDKYQAAQTALNPPAAANPCDRPPWAFIPSKQLPQSTSPTVFGTPQRDNDVEVASDTGASPRALNAAQNEATKPNATSFNIFATPQKQSQAPSKGFSSIWNRPAVSSPAASKAMAPIADSPFGSSAAQLQQPQTAPKKFIPIWDQPLATRSAASKQQKQPSAGLYEEEIALMAEIRAYFDISSKRLADNIPAAIDEHLLYAFSEVLFDTLVERLGLTSADASARCARYFAEDPDVAALREGLQAKKIRLDKVYQELCEFGL</sequence>
<proteinExistence type="predicted"/>
<dbReference type="OrthoDB" id="5061070at2759"/>
<organism evidence="3 4">
    <name type="scientific">Trametes coccinea (strain BRFM310)</name>
    <name type="common">Pycnoporus coccineus</name>
    <dbReference type="NCBI Taxonomy" id="1353009"/>
    <lineage>
        <taxon>Eukaryota</taxon>
        <taxon>Fungi</taxon>
        <taxon>Dikarya</taxon>
        <taxon>Basidiomycota</taxon>
        <taxon>Agaricomycotina</taxon>
        <taxon>Agaricomycetes</taxon>
        <taxon>Polyporales</taxon>
        <taxon>Polyporaceae</taxon>
        <taxon>Trametes</taxon>
    </lineage>
</organism>
<feature type="compositionally biased region" description="Polar residues" evidence="1">
    <location>
        <begin position="170"/>
        <end position="181"/>
    </location>
</feature>
<evidence type="ECO:0000313" key="3">
    <source>
        <dbReference type="EMBL" id="OSD00789.1"/>
    </source>
</evidence>
<dbReference type="AlphaFoldDB" id="A0A1Y2II03"/>
<accession>A0A1Y2II03</accession>
<evidence type="ECO:0000256" key="1">
    <source>
        <dbReference type="SAM" id="MobiDB-lite"/>
    </source>
</evidence>
<dbReference type="GO" id="GO:0003924">
    <property type="term" value="F:GTPase activity"/>
    <property type="evidence" value="ECO:0007669"/>
    <property type="project" value="InterPro"/>
</dbReference>
<dbReference type="InterPro" id="IPR003130">
    <property type="entry name" value="GED"/>
</dbReference>
<name>A0A1Y2II03_TRAC3</name>
<dbReference type="Proteomes" id="UP000193067">
    <property type="component" value="Unassembled WGS sequence"/>
</dbReference>
<dbReference type="EMBL" id="KZ084116">
    <property type="protein sequence ID" value="OSD00789.1"/>
    <property type="molecule type" value="Genomic_DNA"/>
</dbReference>